<accession>A0A0V0SDU8</accession>
<evidence type="ECO:0000313" key="2">
    <source>
        <dbReference type="Proteomes" id="UP000054630"/>
    </source>
</evidence>
<dbReference type="Proteomes" id="UP000054630">
    <property type="component" value="Unassembled WGS sequence"/>
</dbReference>
<proteinExistence type="predicted"/>
<comment type="caution">
    <text evidence="1">The sequence shown here is derived from an EMBL/GenBank/DDBJ whole genome shotgun (WGS) entry which is preliminary data.</text>
</comment>
<protein>
    <submittedName>
        <fullName evidence="1">Uncharacterized protein</fullName>
    </submittedName>
</protein>
<organism evidence="1 2">
    <name type="scientific">Trichinella nelsoni</name>
    <dbReference type="NCBI Taxonomy" id="6336"/>
    <lineage>
        <taxon>Eukaryota</taxon>
        <taxon>Metazoa</taxon>
        <taxon>Ecdysozoa</taxon>
        <taxon>Nematoda</taxon>
        <taxon>Enoplea</taxon>
        <taxon>Dorylaimia</taxon>
        <taxon>Trichinellida</taxon>
        <taxon>Trichinellidae</taxon>
        <taxon>Trichinella</taxon>
    </lineage>
</organism>
<reference evidence="1 2" key="1">
    <citation type="submission" date="2015-01" db="EMBL/GenBank/DDBJ databases">
        <title>Evolution of Trichinella species and genotypes.</title>
        <authorList>
            <person name="Korhonen P.K."/>
            <person name="Edoardo P."/>
            <person name="Giuseppe L.R."/>
            <person name="Gasser R.B."/>
        </authorList>
    </citation>
    <scope>NUCLEOTIDE SEQUENCE [LARGE SCALE GENOMIC DNA]</scope>
    <source>
        <strain evidence="1">ISS37</strain>
    </source>
</reference>
<gene>
    <name evidence="1" type="ORF">T07_2408</name>
</gene>
<evidence type="ECO:0000313" key="1">
    <source>
        <dbReference type="EMBL" id="KRX24890.1"/>
    </source>
</evidence>
<dbReference type="OrthoDB" id="10386286at2759"/>
<dbReference type="AlphaFoldDB" id="A0A0V0SDU8"/>
<dbReference type="EMBL" id="JYDL01000015">
    <property type="protein sequence ID" value="KRX24890.1"/>
    <property type="molecule type" value="Genomic_DNA"/>
</dbReference>
<name>A0A0V0SDU8_9BILA</name>
<sequence>MYIVFGNFGAVQSCDPMNCKVVVLEYLSGAKRSHGRLKQLFNGPDEQKPFEEMKRVRRRRHADVDLDHNLVIFLNHYLGCSKSKIFLTVLYKYTTGKLLVLYCERPGKIRPRLPTGWANRHRRLAFPAKTTTIVTSTTTITTITTTITIDASSAQRKKLIVIY</sequence>
<keyword evidence="2" id="KW-1185">Reference proteome</keyword>